<feature type="region of interest" description="Disordered" evidence="26">
    <location>
        <begin position="144"/>
        <end position="176"/>
    </location>
</feature>
<evidence type="ECO:0000256" key="5">
    <source>
        <dbReference type="ARBA" id="ARBA00022723"/>
    </source>
</evidence>
<dbReference type="GO" id="GO:0042393">
    <property type="term" value="F:histone binding"/>
    <property type="evidence" value="ECO:0007669"/>
    <property type="project" value="TreeGrafter"/>
</dbReference>
<feature type="compositionally biased region" description="Basic and acidic residues" evidence="26">
    <location>
        <begin position="904"/>
        <end position="929"/>
    </location>
</feature>
<dbReference type="PRINTS" id="PR00503">
    <property type="entry name" value="BROMODOMAIN"/>
</dbReference>
<dbReference type="InterPro" id="IPR028942">
    <property type="entry name" value="WHIM1_dom"/>
</dbReference>
<dbReference type="Gene3D" id="3.30.40.10">
    <property type="entry name" value="Zinc/RING finger domain, C3HC4 (zinc finger)"/>
    <property type="match status" value="2"/>
</dbReference>
<evidence type="ECO:0000256" key="4">
    <source>
        <dbReference type="ARBA" id="ARBA00022679"/>
    </source>
</evidence>
<dbReference type="InterPro" id="IPR013136">
    <property type="entry name" value="WSTF_Acf1_Cbp146"/>
</dbReference>
<evidence type="ECO:0000256" key="1">
    <source>
        <dbReference type="ARBA" id="ARBA00001936"/>
    </source>
</evidence>
<evidence type="ECO:0000256" key="17">
    <source>
        <dbReference type="ARBA" id="ARBA00023242"/>
    </source>
</evidence>
<dbReference type="Pfam" id="PF15613">
    <property type="entry name" value="WSD"/>
    <property type="match status" value="1"/>
</dbReference>
<feature type="compositionally biased region" description="Acidic residues" evidence="26">
    <location>
        <begin position="1383"/>
        <end position="1402"/>
    </location>
</feature>
<evidence type="ECO:0000256" key="22">
    <source>
        <dbReference type="PROSITE-ProRule" id="PRU00035"/>
    </source>
</evidence>
<dbReference type="PROSITE" id="PS50827">
    <property type="entry name" value="DDT"/>
    <property type="match status" value="1"/>
</dbReference>
<dbReference type="InterPro" id="IPR047256">
    <property type="entry name" value="BAZ1B_PHD"/>
</dbReference>
<dbReference type="InterPro" id="IPR019787">
    <property type="entry name" value="Znf_PHD-finger"/>
</dbReference>
<dbReference type="InterPro" id="IPR018359">
    <property type="entry name" value="Bromodomain_CS"/>
</dbReference>
<dbReference type="EMBL" id="JAWDGP010000312">
    <property type="protein sequence ID" value="KAK3801450.1"/>
    <property type="molecule type" value="Genomic_DNA"/>
</dbReference>
<feature type="compositionally biased region" description="Basic and acidic residues" evidence="26">
    <location>
        <begin position="1185"/>
        <end position="1203"/>
    </location>
</feature>
<feature type="domain" description="RING-type" evidence="29">
    <location>
        <begin position="1243"/>
        <end position="1288"/>
    </location>
</feature>
<evidence type="ECO:0000256" key="7">
    <source>
        <dbReference type="ARBA" id="ARBA00022763"/>
    </source>
</evidence>
<reference evidence="32" key="1">
    <citation type="journal article" date="2023" name="G3 (Bethesda)">
        <title>A reference genome for the long-term kleptoplast-retaining sea slug Elysia crispata morphotype clarki.</title>
        <authorList>
            <person name="Eastman K.E."/>
            <person name="Pendleton A.L."/>
            <person name="Shaikh M.A."/>
            <person name="Suttiyut T."/>
            <person name="Ogas R."/>
            <person name="Tomko P."/>
            <person name="Gavelis G."/>
            <person name="Widhalm J.R."/>
            <person name="Wisecaver J.H."/>
        </authorList>
    </citation>
    <scope>NUCLEOTIDE SEQUENCE</scope>
    <source>
        <strain evidence="32">ECLA1</strain>
    </source>
</reference>
<dbReference type="GO" id="GO:0140801">
    <property type="term" value="F:histone H2AXY142 kinase activity"/>
    <property type="evidence" value="ECO:0007669"/>
    <property type="project" value="InterPro"/>
</dbReference>
<dbReference type="InterPro" id="IPR018501">
    <property type="entry name" value="DDT_dom"/>
</dbReference>
<dbReference type="PROSITE" id="PS50016">
    <property type="entry name" value="ZF_PHD_2"/>
    <property type="match status" value="2"/>
</dbReference>
<dbReference type="InterPro" id="IPR047174">
    <property type="entry name" value="BAZ1B"/>
</dbReference>
<dbReference type="InterPro" id="IPR036427">
    <property type="entry name" value="Bromodomain-like_sf"/>
</dbReference>
<sequence>MPLLGKKVFSTTPMSPQNGTTDAPYLIPHTKERFESKSEFEKRKDLYNQSIWTCRATGHTGLTHEEACKSEKIVMEQLRSQFPKCFEKDVLALVHHNTISLETIVDKAWWKINQQFLVGEKVNLKVKVADKLLPAKIVSVDKSTYPDGKSSSCNSPSSDKENSSDEKSKDKDKTPKKWVPPKFLPYTYSIELINEAKVIHSVPAADLQRVERSPSKDLLRLFVRVSAIRSGTAATSPWIVNADLVSQYRLVSKFADFFFSPMKVAEAMKKAEENGKKRKMSNGTPGTAAKKLKLDKSASKDKKSKTAQKKNKDKSTEKKKKAKEKNLNKSSSATSKSASPSKKSSSGKRKSTNDSVVISSSDSEDDISLAKLKPSMTPGNTASDSDSDVPLYQLADQTTPKKKKANADSSDEDIPLSKITPSTPKRKSLDGASGSKKKSTPSKKKEFKESNKKNGAKAKKADKDGKKKKKKLSPKKKDGLKQVTLYDLTKKGKIQHADPSQITPQKLTPAKAPKSPPKAPATPAIVRRLLNMKQESLKEKMLYNGLLKKAVGVLSPAQVKALPDKLRTALEHKKNLMEEKEKMAKMSPEELEAYVKEKKAKAKQAQKQRMLQKLRDQRKRFEDTDLQLTPLPTAKLVPTPDGFPNSLFGEVAMVTEFINCYSGLLMPESEYPIYTDALMKALVGGASGFTYLSRVLNVLLQTLLQDQIAKGCEELSTQLSDIAVSPYTASELVRLCIRRDEDDDEDGVDDSDVPEEYVKLLEDSEFFELDVEKKLSVLRALCLQVLGTDAVQDYMIEQQGKAGQLTKQKVLEMREMAAQKKSEKQNNAAVDNKDKSDKKIDSEESKKVKDEKQASDERLNKDGSMSILSFYGKEAKDSGTDDNGDESKDWGSIVKSRRILAAKAAEEKERRERERAAQRERELEEERQKERLRKKSDQILEAINLARMVLRQEPIGTDRNHDRYWVFTNTTPGLYVEKGWMGEEVNYKVARPEGVIGEPMSESEDEDTSVSQTGTTPLKVVYKTKRHVIETSMPHPGQNLWFTYRSQKDVDGLLKSLHPQGIRESLLKKEIKARYDDLLRAIIQAQRTNLALRDCDGEKEMVEGFKKELSDMELRLRNGGLGGVLDYEKFEAKLSGTADIAVMGECLLEVREGILEKFLQGFMRPVIKSDVKEEEESEDEEEETKEGGEGDEKPKEKEHTREKAVREWKEAIETCQTMSRLHVLMAILDSCIKWEKSAENAKCKICRKKCDDAKLLLCDECNQAFHMYCLRPAITKLPTGDWFCPACKPRRPQVRPTDLESDSEEEEKEQACRMCGGRDKLIYCTKCPAAFHPQCHDPPLRHPPRGEWECSDCKSGVSGRRKGKLSRKVAPRRNYRQLAGRSEDEDDEDEEEEEEEESEEEAQAVRSSRSRSSRSRGKPQRSSTRSRDRHHHIAPSSSGGRGSSSRPSRSSRGAGESEMTSTTPRTSRRGPSELSLCEDILQKVMKNKSSWPFLEPVDKKMVPDYYALIKKPMDFQTMQKKCARLSYASPQEFIEDAALVFENAESYNKPDSEVYGCMLVVEKQLKDLLAKVLPDWTYYRTVLDKDGGNSSSSESGRRRSRNK</sequence>
<feature type="domain" description="Bromo" evidence="27">
    <location>
        <begin position="1485"/>
        <end position="1555"/>
    </location>
</feature>
<comment type="subcellular location">
    <subcellularLocation>
        <location evidence="2 24">Nucleus</location>
    </subcellularLocation>
</comment>
<evidence type="ECO:0000256" key="26">
    <source>
        <dbReference type="SAM" id="MobiDB-lite"/>
    </source>
</evidence>
<evidence type="ECO:0000256" key="10">
    <source>
        <dbReference type="ARBA" id="ARBA00022833"/>
    </source>
</evidence>
<evidence type="ECO:0000256" key="14">
    <source>
        <dbReference type="ARBA" id="ARBA00023117"/>
    </source>
</evidence>
<comment type="similarity">
    <text evidence="19">Belongs to the WAL family. BAZ1B subfamily.</text>
</comment>
<evidence type="ECO:0000259" key="28">
    <source>
        <dbReference type="PROSITE" id="PS50016"/>
    </source>
</evidence>
<evidence type="ECO:0000259" key="30">
    <source>
        <dbReference type="PROSITE" id="PS50827"/>
    </source>
</evidence>
<comment type="catalytic activity">
    <reaction evidence="18">
        <text>L-tyrosyl-[protein] + ATP = O-phospho-L-tyrosyl-[protein] + ADP + H(+)</text>
        <dbReference type="Rhea" id="RHEA:10596"/>
        <dbReference type="Rhea" id="RHEA-COMP:10136"/>
        <dbReference type="Rhea" id="RHEA-COMP:20101"/>
        <dbReference type="ChEBI" id="CHEBI:15378"/>
        <dbReference type="ChEBI" id="CHEBI:30616"/>
        <dbReference type="ChEBI" id="CHEBI:46858"/>
        <dbReference type="ChEBI" id="CHEBI:61978"/>
        <dbReference type="ChEBI" id="CHEBI:456216"/>
        <dbReference type="EC" id="2.7.10.2"/>
    </reaction>
</comment>
<dbReference type="SUPFAM" id="SSF57903">
    <property type="entry name" value="FYVE/PHD zinc finger"/>
    <property type="match status" value="2"/>
</dbReference>
<keyword evidence="33" id="KW-1185">Reference proteome</keyword>
<evidence type="ECO:0000313" key="33">
    <source>
        <dbReference type="Proteomes" id="UP001283361"/>
    </source>
</evidence>
<evidence type="ECO:0000256" key="25">
    <source>
        <dbReference type="SAM" id="Coils"/>
    </source>
</evidence>
<evidence type="ECO:0000256" key="9">
    <source>
        <dbReference type="ARBA" id="ARBA00022777"/>
    </source>
</evidence>
<dbReference type="PANTHER" id="PTHR46802:SF1">
    <property type="entry name" value="TYROSINE-PROTEIN KINASE BAZ1B"/>
    <property type="match status" value="1"/>
</dbReference>
<dbReference type="PROSITE" id="PS51136">
    <property type="entry name" value="WAC"/>
    <property type="match status" value="1"/>
</dbReference>
<evidence type="ECO:0000259" key="29">
    <source>
        <dbReference type="PROSITE" id="PS50089"/>
    </source>
</evidence>
<accession>A0AAE1ECB2</accession>
<feature type="region of interest" description="Disordered" evidence="26">
    <location>
        <begin position="904"/>
        <end position="933"/>
    </location>
</feature>
<dbReference type="Pfam" id="PF10537">
    <property type="entry name" value="WAC_Acf1_DNA_bd"/>
    <property type="match status" value="1"/>
</dbReference>
<evidence type="ECO:0000256" key="16">
    <source>
        <dbReference type="ARBA" id="ARBA00023163"/>
    </source>
</evidence>
<feature type="compositionally biased region" description="Polar residues" evidence="26">
    <location>
        <begin position="9"/>
        <end position="21"/>
    </location>
</feature>
<dbReference type="GO" id="GO:0005524">
    <property type="term" value="F:ATP binding"/>
    <property type="evidence" value="ECO:0007669"/>
    <property type="project" value="UniProtKB-KW"/>
</dbReference>
<feature type="region of interest" description="Disordered" evidence="26">
    <location>
        <begin position="1"/>
        <end position="23"/>
    </location>
</feature>
<feature type="region of interest" description="Disordered" evidence="26">
    <location>
        <begin position="1170"/>
        <end position="1203"/>
    </location>
</feature>
<dbReference type="InterPro" id="IPR019786">
    <property type="entry name" value="Zinc_finger_PHD-type_CS"/>
</dbReference>
<dbReference type="InterPro" id="IPR028941">
    <property type="entry name" value="WHIM2_dom"/>
</dbReference>
<dbReference type="GO" id="GO:0004715">
    <property type="term" value="F:non-membrane spanning protein tyrosine kinase activity"/>
    <property type="evidence" value="ECO:0007669"/>
    <property type="project" value="UniProtKB-EC"/>
</dbReference>
<evidence type="ECO:0000256" key="15">
    <source>
        <dbReference type="ARBA" id="ARBA00023137"/>
    </source>
</evidence>
<feature type="domain" description="PHD-type" evidence="28">
    <location>
        <begin position="1309"/>
        <end position="1356"/>
    </location>
</feature>
<dbReference type="InterPro" id="IPR001965">
    <property type="entry name" value="Znf_PHD"/>
</dbReference>
<comment type="caution">
    <text evidence="32">The sequence shown here is derived from an EMBL/GenBank/DDBJ whole genome shotgun (WGS) entry which is preliminary data.</text>
</comment>
<name>A0AAE1ECB2_9GAST</name>
<evidence type="ECO:0000256" key="8">
    <source>
        <dbReference type="ARBA" id="ARBA00022771"/>
    </source>
</evidence>
<comment type="cofactor">
    <cofactor evidence="1">
        <name>Mn(2+)</name>
        <dbReference type="ChEBI" id="CHEBI:29035"/>
    </cofactor>
</comment>
<feature type="compositionally biased region" description="Basic and acidic residues" evidence="26">
    <location>
        <begin position="443"/>
        <end position="452"/>
    </location>
</feature>
<evidence type="ECO:0000313" key="32">
    <source>
        <dbReference type="EMBL" id="KAK3801450.1"/>
    </source>
</evidence>
<dbReference type="EC" id="2.7.10.2" evidence="3"/>
<evidence type="ECO:0000256" key="3">
    <source>
        <dbReference type="ARBA" id="ARBA00011903"/>
    </source>
</evidence>
<feature type="compositionally biased region" description="Basic residues" evidence="26">
    <location>
        <begin position="302"/>
        <end position="323"/>
    </location>
</feature>
<keyword evidence="12" id="KW-0805">Transcription regulation</keyword>
<keyword evidence="16" id="KW-0804">Transcription</keyword>
<dbReference type="Pfam" id="PF00439">
    <property type="entry name" value="Bromodomain"/>
    <property type="match status" value="1"/>
</dbReference>
<dbReference type="FunFam" id="3.30.40.10:FF:000131">
    <property type="entry name" value="tyrosine-protein kinase BAZ1B isoform X1"/>
    <property type="match status" value="1"/>
</dbReference>
<evidence type="ECO:0000256" key="21">
    <source>
        <dbReference type="ARBA" id="ARBA00076449"/>
    </source>
</evidence>
<dbReference type="Proteomes" id="UP001283361">
    <property type="component" value="Unassembled WGS sequence"/>
</dbReference>
<feature type="domain" description="PHD-type" evidence="28">
    <location>
        <begin position="1240"/>
        <end position="1290"/>
    </location>
</feature>
<evidence type="ECO:0000256" key="6">
    <source>
        <dbReference type="ARBA" id="ARBA00022741"/>
    </source>
</evidence>
<dbReference type="InterPro" id="IPR001841">
    <property type="entry name" value="Znf_RING"/>
</dbReference>
<evidence type="ECO:0000256" key="2">
    <source>
        <dbReference type="ARBA" id="ARBA00004123"/>
    </source>
</evidence>
<keyword evidence="8 23" id="KW-0863">Zinc-finger</keyword>
<feature type="compositionally biased region" description="Acidic residues" evidence="26">
    <location>
        <begin position="1172"/>
        <end position="1184"/>
    </location>
</feature>
<keyword evidence="13 25" id="KW-0175">Coiled coil</keyword>
<dbReference type="PROSITE" id="PS00633">
    <property type="entry name" value="BROMODOMAIN_1"/>
    <property type="match status" value="1"/>
</dbReference>
<dbReference type="InterPro" id="IPR001487">
    <property type="entry name" value="Bromodomain"/>
</dbReference>
<evidence type="ECO:0000256" key="19">
    <source>
        <dbReference type="ARBA" id="ARBA00061696"/>
    </source>
</evidence>
<dbReference type="PROSITE" id="PS01359">
    <property type="entry name" value="ZF_PHD_1"/>
    <property type="match status" value="1"/>
</dbReference>
<keyword evidence="11" id="KW-0067">ATP-binding</keyword>
<feature type="coiled-coil region" evidence="25">
    <location>
        <begin position="597"/>
        <end position="624"/>
    </location>
</feature>
<dbReference type="InterPro" id="IPR011011">
    <property type="entry name" value="Znf_FYVE_PHD"/>
</dbReference>
<evidence type="ECO:0000256" key="23">
    <source>
        <dbReference type="PROSITE-ProRule" id="PRU00175"/>
    </source>
</evidence>
<keyword evidence="5" id="KW-0479">Metal-binding</keyword>
<dbReference type="GO" id="GO:0090535">
    <property type="term" value="C:WICH complex"/>
    <property type="evidence" value="ECO:0007669"/>
    <property type="project" value="InterPro"/>
</dbReference>
<dbReference type="InterPro" id="IPR013083">
    <property type="entry name" value="Znf_RING/FYVE/PHD"/>
</dbReference>
<evidence type="ECO:0000256" key="18">
    <source>
        <dbReference type="ARBA" id="ARBA00051245"/>
    </source>
</evidence>
<dbReference type="SMART" id="SM00249">
    <property type="entry name" value="PHD"/>
    <property type="match status" value="2"/>
</dbReference>
<keyword evidence="17 24" id="KW-0539">Nucleus</keyword>
<feature type="compositionally biased region" description="Basic residues" evidence="26">
    <location>
        <begin position="1408"/>
        <end position="1419"/>
    </location>
</feature>
<evidence type="ECO:0000256" key="12">
    <source>
        <dbReference type="ARBA" id="ARBA00023015"/>
    </source>
</evidence>
<gene>
    <name evidence="32" type="ORF">RRG08_053089</name>
</gene>
<dbReference type="Pfam" id="PF15612">
    <property type="entry name" value="WHIM1"/>
    <property type="match status" value="1"/>
</dbReference>
<dbReference type="PANTHER" id="PTHR46802">
    <property type="entry name" value="TYROSINE-PROTEIN KINASE BAZ1B"/>
    <property type="match status" value="1"/>
</dbReference>
<feature type="compositionally biased region" description="Basic residues" evidence="26">
    <location>
        <begin position="1359"/>
        <end position="1375"/>
    </location>
</feature>
<evidence type="ECO:0000256" key="20">
    <source>
        <dbReference type="ARBA" id="ARBA00069894"/>
    </source>
</evidence>
<evidence type="ECO:0000256" key="24">
    <source>
        <dbReference type="PROSITE-ProRule" id="PRU00475"/>
    </source>
</evidence>
<feature type="domain" description="WAC" evidence="31">
    <location>
        <begin position="22"/>
        <end position="131"/>
    </location>
</feature>
<keyword evidence="14 22" id="KW-0103">Bromodomain</keyword>
<dbReference type="CDD" id="cd15628">
    <property type="entry name" value="PHD_BAZ1B"/>
    <property type="match status" value="1"/>
</dbReference>
<keyword evidence="7" id="KW-0227">DNA damage</keyword>
<dbReference type="Pfam" id="PF00628">
    <property type="entry name" value="PHD"/>
    <property type="match status" value="2"/>
</dbReference>
<feature type="compositionally biased region" description="Low complexity" evidence="26">
    <location>
        <begin position="146"/>
        <end position="157"/>
    </location>
</feature>
<feature type="region of interest" description="Disordered" evidence="26">
    <location>
        <begin position="1584"/>
        <end position="1603"/>
    </location>
</feature>
<feature type="region of interest" description="Disordered" evidence="26">
    <location>
        <begin position="1351"/>
        <end position="1473"/>
    </location>
</feature>
<dbReference type="SMART" id="SM00297">
    <property type="entry name" value="BROMO"/>
    <property type="match status" value="1"/>
</dbReference>
<feature type="compositionally biased region" description="Low complexity" evidence="26">
    <location>
        <begin position="328"/>
        <end position="344"/>
    </location>
</feature>
<dbReference type="GO" id="GO:0008270">
    <property type="term" value="F:zinc ion binding"/>
    <property type="evidence" value="ECO:0007669"/>
    <property type="project" value="UniProtKB-KW"/>
</dbReference>
<feature type="compositionally biased region" description="Basic and acidic residues" evidence="26">
    <location>
        <begin position="158"/>
        <end position="175"/>
    </location>
</feature>
<dbReference type="PROSITE" id="PS50014">
    <property type="entry name" value="BROMODOMAIN_2"/>
    <property type="match status" value="1"/>
</dbReference>
<keyword evidence="4" id="KW-0808">Transferase</keyword>
<dbReference type="SUPFAM" id="SSF47370">
    <property type="entry name" value="Bromodomain"/>
    <property type="match status" value="1"/>
</dbReference>
<feature type="compositionally biased region" description="Low complexity" evidence="26">
    <location>
        <begin position="1434"/>
        <end position="1465"/>
    </location>
</feature>
<evidence type="ECO:0000259" key="27">
    <source>
        <dbReference type="PROSITE" id="PS50014"/>
    </source>
</evidence>
<keyword evidence="10" id="KW-0862">Zinc</keyword>
<dbReference type="GO" id="GO:0006974">
    <property type="term" value="P:DNA damage response"/>
    <property type="evidence" value="ECO:0007669"/>
    <property type="project" value="UniProtKB-KW"/>
</dbReference>
<keyword evidence="9" id="KW-0418">Kinase</keyword>
<feature type="region of interest" description="Disordered" evidence="26">
    <location>
        <begin position="817"/>
        <end position="860"/>
    </location>
</feature>
<feature type="domain" description="DDT" evidence="30">
    <location>
        <begin position="645"/>
        <end position="709"/>
    </location>
</feature>
<evidence type="ECO:0000259" key="31">
    <source>
        <dbReference type="PROSITE" id="PS51136"/>
    </source>
</evidence>
<feature type="region of interest" description="Disordered" evidence="26">
    <location>
        <begin position="270"/>
        <end position="522"/>
    </location>
</feature>
<evidence type="ECO:0000256" key="13">
    <source>
        <dbReference type="ARBA" id="ARBA00023054"/>
    </source>
</evidence>
<dbReference type="Gene3D" id="1.20.920.10">
    <property type="entry name" value="Bromodomain-like"/>
    <property type="match status" value="1"/>
</dbReference>
<protein>
    <recommendedName>
        <fullName evidence="20">Tyrosine-protein kinase BAZ1B</fullName>
        <ecNumber evidence="3">2.7.10.2</ecNumber>
    </recommendedName>
    <alternativeName>
        <fullName evidence="21">Bromodomain adjacent to zinc finger domain protein 1B</fullName>
    </alternativeName>
</protein>
<dbReference type="PROSITE" id="PS50089">
    <property type="entry name" value="ZF_RING_2"/>
    <property type="match status" value="1"/>
</dbReference>
<evidence type="ECO:0000256" key="11">
    <source>
        <dbReference type="ARBA" id="ARBA00022840"/>
    </source>
</evidence>
<dbReference type="SMART" id="SM00571">
    <property type="entry name" value="DDT"/>
    <property type="match status" value="1"/>
</dbReference>
<organism evidence="32 33">
    <name type="scientific">Elysia crispata</name>
    <name type="common">lettuce slug</name>
    <dbReference type="NCBI Taxonomy" id="231223"/>
    <lineage>
        <taxon>Eukaryota</taxon>
        <taxon>Metazoa</taxon>
        <taxon>Spiralia</taxon>
        <taxon>Lophotrochozoa</taxon>
        <taxon>Mollusca</taxon>
        <taxon>Gastropoda</taxon>
        <taxon>Heterobranchia</taxon>
        <taxon>Euthyneura</taxon>
        <taxon>Panpulmonata</taxon>
        <taxon>Sacoglossa</taxon>
        <taxon>Placobranchoidea</taxon>
        <taxon>Plakobranchidae</taxon>
        <taxon>Elysia</taxon>
    </lineage>
</organism>
<feature type="compositionally biased region" description="Basic and acidic residues" evidence="26">
    <location>
        <begin position="292"/>
        <end position="301"/>
    </location>
</feature>
<keyword evidence="15" id="KW-0829">Tyrosine-protein kinase</keyword>
<proteinExistence type="inferred from homology"/>
<feature type="compositionally biased region" description="Basic and acidic residues" evidence="26">
    <location>
        <begin position="831"/>
        <end position="860"/>
    </location>
</feature>
<keyword evidence="6" id="KW-0547">Nucleotide-binding</keyword>